<keyword evidence="3" id="KW-1185">Reference proteome</keyword>
<feature type="region of interest" description="Disordered" evidence="1">
    <location>
        <begin position="1020"/>
        <end position="1043"/>
    </location>
</feature>
<feature type="compositionally biased region" description="Basic residues" evidence="1">
    <location>
        <begin position="1"/>
        <end position="10"/>
    </location>
</feature>
<dbReference type="EMBL" id="MU157898">
    <property type="protein sequence ID" value="KAF9524446.1"/>
    <property type="molecule type" value="Genomic_DNA"/>
</dbReference>
<feature type="compositionally biased region" description="Polar residues" evidence="1">
    <location>
        <begin position="258"/>
        <end position="273"/>
    </location>
</feature>
<feature type="region of interest" description="Disordered" evidence="1">
    <location>
        <begin position="1"/>
        <end position="25"/>
    </location>
</feature>
<gene>
    <name evidence="2" type="ORF">CPB83DRAFT_897844</name>
</gene>
<feature type="compositionally biased region" description="Low complexity" evidence="1">
    <location>
        <begin position="1020"/>
        <end position="1038"/>
    </location>
</feature>
<protein>
    <submittedName>
        <fullName evidence="2">Uncharacterized protein</fullName>
    </submittedName>
</protein>
<feature type="compositionally biased region" description="Polar residues" evidence="1">
    <location>
        <begin position="567"/>
        <end position="596"/>
    </location>
</feature>
<feature type="compositionally biased region" description="Basic residues" evidence="1">
    <location>
        <begin position="763"/>
        <end position="774"/>
    </location>
</feature>
<feature type="compositionally biased region" description="Polar residues" evidence="1">
    <location>
        <begin position="334"/>
        <end position="348"/>
    </location>
</feature>
<sequence length="1090" mass="118461">MPTNPAKKKNPTTMKPPPKTKPPADTLTWEDLLVKIAHFEAAVQKTGSKRVTPNAVYLADLIAEKKKRETAKGYHSVPENINALSQSPVDGSSTQAISVATPHEVSESLEDEVNDVSVSHSQQMGIMGPSPTDTVAPTSLDTSLDGVVRSNIGVVTINMTPIRPYNPRCSSPLTTISTASSSIPLNINNPEDPLSDLMMGVTATSQYATATTNSFADFHEGVPKGSPIASSEAANLSLLANTVDVMLSKEPQPDATEMDQTPDGSAMDQTPDGQDSLHQKKRSSIAAATKKFHHQSRVPKGGAMIANPGQLTTGHMDNLSGDQTSSRHAVPVTSAGSRRQSRHQSPAQFSVHASEHQHALKSTLPGGVNSLGHADEVSHLGPVTLAGSRNQPPAQPSAHVSEYQYALKSTPPEGVNSLIHEETALHLGSDQAPLQPSPNIEGGIVNVHQESAWHANAHNQDEVMSQGQQSAWPNASQDLHGPVVHLRDHEANWQGNNLNLLGAHLGSGDGSDSLMQSPTADDQSDHRFSNINNYANDHTAWSMPDMFPQPQQVSYDKGSHKAGPGLTSPSANDHSFGHHSQSNHRLTFSPQRTSNPDHGMQHAHVDKAHGYLLDPSMRPDPLVLDYPTLITMDQDFVGPNENTLQQLPWIEAQVQYLTVKTRMLRAYHRLKQTPPDGLDYQQIQQETVDAKKELEGLADTIRELNPPPPKVKSGGKKKRTTKKRARKTKKGKGRQNDEEFSEDSATSDGATEPSDAEDGGPKLRSKSLKSRGSHYKPVIDRSDYKFQNNKDPLDKLSDEDYKAWENNARKELNLFIATLTGNTKNANGFTHGAEVVINPSFLVEAATTHRLISLKCLTNQNGYSSCRAHMRGSAGRTKKVPDCDSGLELVGIGYAAKPKTKQTGQSEFETPAPGHLHCGCSIESAILDLYLSKTTPIGSTNPDYDYRQYYRGPPPKGGHREMWLTSFKNYTGLDLNDLLVPGYGTPEYEGRLAVTQLYVQARRAQMLGIPVQVVIRPKSTNPTTSSIPSPANPTSSSNVADPPNASQVVLESYAKETMSQPDDWGHFLQHLATTKVVVPRDPGIIRHYED</sequence>
<dbReference type="OrthoDB" id="3013559at2759"/>
<feature type="compositionally biased region" description="Basic residues" evidence="1">
    <location>
        <begin position="713"/>
        <end position="733"/>
    </location>
</feature>
<feature type="region of interest" description="Disordered" evidence="1">
    <location>
        <begin position="509"/>
        <end position="600"/>
    </location>
</feature>
<evidence type="ECO:0000256" key="1">
    <source>
        <dbReference type="SAM" id="MobiDB-lite"/>
    </source>
</evidence>
<evidence type="ECO:0000313" key="2">
    <source>
        <dbReference type="EMBL" id="KAF9524446.1"/>
    </source>
</evidence>
<feature type="compositionally biased region" description="Polar residues" evidence="1">
    <location>
        <begin position="309"/>
        <end position="327"/>
    </location>
</feature>
<reference evidence="2" key="1">
    <citation type="submission" date="2020-11" db="EMBL/GenBank/DDBJ databases">
        <authorList>
            <consortium name="DOE Joint Genome Institute"/>
            <person name="Ahrendt S."/>
            <person name="Riley R."/>
            <person name="Andreopoulos W."/>
            <person name="Labutti K."/>
            <person name="Pangilinan J."/>
            <person name="Ruiz-Duenas F.J."/>
            <person name="Barrasa J.M."/>
            <person name="Sanchez-Garcia M."/>
            <person name="Camarero S."/>
            <person name="Miyauchi S."/>
            <person name="Serrano A."/>
            <person name="Linde D."/>
            <person name="Babiker R."/>
            <person name="Drula E."/>
            <person name="Ayuso-Fernandez I."/>
            <person name="Pacheco R."/>
            <person name="Padilla G."/>
            <person name="Ferreira P."/>
            <person name="Barriuso J."/>
            <person name="Kellner H."/>
            <person name="Castanera R."/>
            <person name="Alfaro M."/>
            <person name="Ramirez L."/>
            <person name="Pisabarro A.G."/>
            <person name="Kuo A."/>
            <person name="Tritt A."/>
            <person name="Lipzen A."/>
            <person name="He G."/>
            <person name="Yan M."/>
            <person name="Ng V."/>
            <person name="Cullen D."/>
            <person name="Martin F."/>
            <person name="Rosso M.-N."/>
            <person name="Henrissat B."/>
            <person name="Hibbett D."/>
            <person name="Martinez A.T."/>
            <person name="Grigoriev I.V."/>
        </authorList>
    </citation>
    <scope>NUCLEOTIDE SEQUENCE</scope>
    <source>
        <strain evidence="2">CBS 506.95</strain>
    </source>
</reference>
<dbReference type="AlphaFoldDB" id="A0A9P6JKR0"/>
<organism evidence="2 3">
    <name type="scientific">Crepidotus variabilis</name>
    <dbReference type="NCBI Taxonomy" id="179855"/>
    <lineage>
        <taxon>Eukaryota</taxon>
        <taxon>Fungi</taxon>
        <taxon>Dikarya</taxon>
        <taxon>Basidiomycota</taxon>
        <taxon>Agaricomycotina</taxon>
        <taxon>Agaricomycetes</taxon>
        <taxon>Agaricomycetidae</taxon>
        <taxon>Agaricales</taxon>
        <taxon>Agaricineae</taxon>
        <taxon>Crepidotaceae</taxon>
        <taxon>Crepidotus</taxon>
    </lineage>
</organism>
<dbReference type="Proteomes" id="UP000807306">
    <property type="component" value="Unassembled WGS sequence"/>
</dbReference>
<comment type="caution">
    <text evidence="2">The sequence shown here is derived from an EMBL/GenBank/DDBJ whole genome shotgun (WGS) entry which is preliminary data.</text>
</comment>
<proteinExistence type="predicted"/>
<feature type="region of interest" description="Disordered" evidence="1">
    <location>
        <begin position="699"/>
        <end position="796"/>
    </location>
</feature>
<name>A0A9P6JKR0_9AGAR</name>
<feature type="region of interest" description="Disordered" evidence="1">
    <location>
        <begin position="252"/>
        <end position="375"/>
    </location>
</feature>
<accession>A0A9P6JKR0</accession>
<evidence type="ECO:0000313" key="3">
    <source>
        <dbReference type="Proteomes" id="UP000807306"/>
    </source>
</evidence>